<dbReference type="PANTHER" id="PTHR33744:SF1">
    <property type="entry name" value="DNA-BINDING TRANSCRIPTIONAL ACTIVATOR ADER"/>
    <property type="match status" value="1"/>
</dbReference>
<dbReference type="InterPro" id="IPR025736">
    <property type="entry name" value="PucR_C-HTH_dom"/>
</dbReference>
<dbReference type="EMBL" id="BAAAZG010000001">
    <property type="protein sequence ID" value="GAA4054190.1"/>
    <property type="molecule type" value="Genomic_DNA"/>
</dbReference>
<dbReference type="Gene3D" id="1.10.10.2840">
    <property type="entry name" value="PucR C-terminal helix-turn-helix domain"/>
    <property type="match status" value="1"/>
</dbReference>
<evidence type="ECO:0008006" key="5">
    <source>
        <dbReference type="Google" id="ProtNLM"/>
    </source>
</evidence>
<feature type="domain" description="PucR C-terminal helix-turn-helix" evidence="1">
    <location>
        <begin position="303"/>
        <end position="361"/>
    </location>
</feature>
<sequence>MLPRLDTRAFQAVPDRVVRRLRDTGPTQDAVGGGLAHFCELLDDRGHGAWERVGGGYVETGRQMAIAGLGLEEVNRLLLRLSRVISHAIKAAEAELDQEIVGALTDAQFGFLEAVSAALLQGYRSESPHGTAERIHRHRHLLDLLLAERPPDPDTVAAAARQVGWTLPHTVAAVALHPKGRQVTPPLLLPDEMLFDLGGSRPRMLLPDPDGPGRIRLLEPLRRDWIVAVGPTVPVLEAAESMSWASTTLALTRQGVIPDAGIVRSIDHVPALVIHRSRSILDFAGNSRLAAFNGLPPAQRERLAETLLALLEHNFNATEAGSALHVHPQTVRYRLRHIERLLGEDLCDPCVRLELQLLLHAQLTPVRCEVSPAAVTPGAPSPGIGA</sequence>
<reference evidence="4" key="1">
    <citation type="journal article" date="2019" name="Int. J. Syst. Evol. Microbiol.">
        <title>The Global Catalogue of Microorganisms (GCM) 10K type strain sequencing project: providing services to taxonomists for standard genome sequencing and annotation.</title>
        <authorList>
            <consortium name="The Broad Institute Genomics Platform"/>
            <consortium name="The Broad Institute Genome Sequencing Center for Infectious Disease"/>
            <person name="Wu L."/>
            <person name="Ma J."/>
        </authorList>
    </citation>
    <scope>NUCLEOTIDE SEQUENCE [LARGE SCALE GENOMIC DNA]</scope>
    <source>
        <strain evidence="4">JCM 16702</strain>
    </source>
</reference>
<dbReference type="InterPro" id="IPR042070">
    <property type="entry name" value="PucR_C-HTH_sf"/>
</dbReference>
<evidence type="ECO:0000313" key="3">
    <source>
        <dbReference type="EMBL" id="GAA4054190.1"/>
    </source>
</evidence>
<evidence type="ECO:0000313" key="4">
    <source>
        <dbReference type="Proteomes" id="UP001500683"/>
    </source>
</evidence>
<proteinExistence type="predicted"/>
<comment type="caution">
    <text evidence="3">The sequence shown here is derived from an EMBL/GenBank/DDBJ whole genome shotgun (WGS) entry which is preliminary data.</text>
</comment>
<dbReference type="InterPro" id="IPR025751">
    <property type="entry name" value="RsbRD_N_dom"/>
</dbReference>
<dbReference type="Proteomes" id="UP001500683">
    <property type="component" value="Unassembled WGS sequence"/>
</dbReference>
<dbReference type="RefSeq" id="WP_344939168.1">
    <property type="nucleotide sequence ID" value="NZ_BAAAZG010000001.1"/>
</dbReference>
<organism evidence="3 4">
    <name type="scientific">Actinomadura miaoliensis</name>
    <dbReference type="NCBI Taxonomy" id="430685"/>
    <lineage>
        <taxon>Bacteria</taxon>
        <taxon>Bacillati</taxon>
        <taxon>Actinomycetota</taxon>
        <taxon>Actinomycetes</taxon>
        <taxon>Streptosporangiales</taxon>
        <taxon>Thermomonosporaceae</taxon>
        <taxon>Actinomadura</taxon>
    </lineage>
</organism>
<dbReference type="Pfam" id="PF14361">
    <property type="entry name" value="RsbRD_N"/>
    <property type="match status" value="1"/>
</dbReference>
<evidence type="ECO:0000259" key="2">
    <source>
        <dbReference type="Pfam" id="PF14361"/>
    </source>
</evidence>
<dbReference type="Pfam" id="PF13556">
    <property type="entry name" value="HTH_30"/>
    <property type="match status" value="1"/>
</dbReference>
<feature type="domain" description="RsbT co-antagonist protein RsbRD N-terminal" evidence="2">
    <location>
        <begin position="12"/>
        <end position="132"/>
    </location>
</feature>
<protein>
    <recommendedName>
        <fullName evidence="5">PucR family transcriptional regulator</fullName>
    </recommendedName>
</protein>
<evidence type="ECO:0000259" key="1">
    <source>
        <dbReference type="Pfam" id="PF13556"/>
    </source>
</evidence>
<keyword evidence="4" id="KW-1185">Reference proteome</keyword>
<accession>A0ABP7UW81</accession>
<dbReference type="InterPro" id="IPR051448">
    <property type="entry name" value="CdaR-like_regulators"/>
</dbReference>
<gene>
    <name evidence="3" type="ORF">GCM10022214_01100</name>
</gene>
<dbReference type="PANTHER" id="PTHR33744">
    <property type="entry name" value="CARBOHYDRATE DIACID REGULATOR"/>
    <property type="match status" value="1"/>
</dbReference>
<name>A0ABP7UW81_9ACTN</name>